<feature type="chain" id="PRO_5046417049" description="Lipoprotein" evidence="2">
    <location>
        <begin position="31"/>
        <end position="164"/>
    </location>
</feature>
<reference evidence="4" key="1">
    <citation type="journal article" date="2019" name="Int. J. Syst. Evol. Microbiol.">
        <title>The Global Catalogue of Microorganisms (GCM) 10K type strain sequencing project: providing services to taxonomists for standard genome sequencing and annotation.</title>
        <authorList>
            <consortium name="The Broad Institute Genomics Platform"/>
            <consortium name="The Broad Institute Genome Sequencing Center for Infectious Disease"/>
            <person name="Wu L."/>
            <person name="Ma J."/>
        </authorList>
    </citation>
    <scope>NUCLEOTIDE SEQUENCE [LARGE SCALE GENOMIC DNA]</scope>
    <source>
        <strain evidence="4">JCM 15443</strain>
    </source>
</reference>
<dbReference type="RefSeq" id="WP_188905272.1">
    <property type="nucleotide sequence ID" value="NZ_BMOM01000045.1"/>
</dbReference>
<dbReference type="PROSITE" id="PS51257">
    <property type="entry name" value="PROKAR_LIPOPROTEIN"/>
    <property type="match status" value="1"/>
</dbReference>
<dbReference type="EMBL" id="BMOM01000045">
    <property type="protein sequence ID" value="GGM20861.1"/>
    <property type="molecule type" value="Genomic_DNA"/>
</dbReference>
<evidence type="ECO:0008006" key="5">
    <source>
        <dbReference type="Google" id="ProtNLM"/>
    </source>
</evidence>
<proteinExistence type="predicted"/>
<keyword evidence="4" id="KW-1185">Reference proteome</keyword>
<feature type="region of interest" description="Disordered" evidence="1">
    <location>
        <begin position="140"/>
        <end position="164"/>
    </location>
</feature>
<accession>A0ABQ2H0I0</accession>
<comment type="caution">
    <text evidence="3">The sequence shown here is derived from an EMBL/GenBank/DDBJ whole genome shotgun (WGS) entry which is preliminary data.</text>
</comment>
<evidence type="ECO:0000256" key="2">
    <source>
        <dbReference type="SAM" id="SignalP"/>
    </source>
</evidence>
<name>A0ABQ2H0I0_9DEIO</name>
<sequence>MTPVSVRRLSYSLIPLLLLSACTRPVQVSAQQSNEVRVYRYMARCVQSIERRRVQPGTSRPGLPAELHGQSCEGPVLGDYSVSRTSAAQAGVKNSVIRLDPSRLSGFTLEVESLDGQTLTYVDRGKTAAAAEQAGTFEIPPSAVPVDLDDTDHPLNAAELQEKP</sequence>
<evidence type="ECO:0000256" key="1">
    <source>
        <dbReference type="SAM" id="MobiDB-lite"/>
    </source>
</evidence>
<feature type="signal peptide" evidence="2">
    <location>
        <begin position="1"/>
        <end position="30"/>
    </location>
</feature>
<organism evidence="3 4">
    <name type="scientific">Deinococcus aerophilus</name>
    <dbReference type="NCBI Taxonomy" id="522488"/>
    <lineage>
        <taxon>Bacteria</taxon>
        <taxon>Thermotogati</taxon>
        <taxon>Deinococcota</taxon>
        <taxon>Deinococci</taxon>
        <taxon>Deinococcales</taxon>
        <taxon>Deinococcaceae</taxon>
        <taxon>Deinococcus</taxon>
    </lineage>
</organism>
<keyword evidence="2" id="KW-0732">Signal</keyword>
<evidence type="ECO:0000313" key="4">
    <source>
        <dbReference type="Proteomes" id="UP000661918"/>
    </source>
</evidence>
<gene>
    <name evidence="3" type="ORF">GCM10010841_31110</name>
</gene>
<protein>
    <recommendedName>
        <fullName evidence="5">Lipoprotein</fullName>
    </recommendedName>
</protein>
<evidence type="ECO:0000313" key="3">
    <source>
        <dbReference type="EMBL" id="GGM20861.1"/>
    </source>
</evidence>
<dbReference type="Proteomes" id="UP000661918">
    <property type="component" value="Unassembled WGS sequence"/>
</dbReference>